<keyword evidence="2" id="KW-1185">Reference proteome</keyword>
<name>Q74D19_GEOSL</name>
<evidence type="ECO:0008006" key="3">
    <source>
        <dbReference type="Google" id="ProtNLM"/>
    </source>
</evidence>
<dbReference type="InterPro" id="IPR045584">
    <property type="entry name" value="Pilin-like"/>
</dbReference>
<dbReference type="KEGG" id="gsu:GSU1500"/>
<evidence type="ECO:0000313" key="1">
    <source>
        <dbReference type="EMBL" id="AAR34874.2"/>
    </source>
</evidence>
<proteinExistence type="predicted"/>
<dbReference type="Proteomes" id="UP000000577">
    <property type="component" value="Chromosome"/>
</dbReference>
<sequence length="284" mass="31949">MKGKALALLLLIGLYGVVMVPFTDHMRGRPFVEKLGYLPASDALKVLVADQKQSVGASLIMKVMMYFGGKVSGGNLKVTTDVDYKAMSRTVHAALKLDPYNMDGYYFAQAILVWDVKQYRLANDLLEYGMKYRTWDWYLPFFAGFNYAFFLKDYPNAARMYMRAGDLSGEPLFKKLAGRYLQQSGQTEIAIAYLTTMEKGARDKAVKESFRIRLTAFRRVLLIEKARDGFIAEHGRLPSSVEEMLAKGYLKSIPADPYGGKFYLEPTGDVSTTSKFAFAGVQNN</sequence>
<protein>
    <recommendedName>
        <fullName evidence="3">Tetratricopeptide repeat protein</fullName>
    </recommendedName>
</protein>
<reference evidence="1 2" key="1">
    <citation type="journal article" date="2003" name="Science">
        <title>Genome of Geobacter sulfurreducens: metal reduction in subsurface environments.</title>
        <authorList>
            <person name="Methe B.A."/>
            <person name="Nelson K.E."/>
            <person name="Eisen J.A."/>
            <person name="Paulsen I.T."/>
            <person name="Nelson W."/>
            <person name="Heidelberg J.F."/>
            <person name="Wu D."/>
            <person name="Wu M."/>
            <person name="Ward N."/>
            <person name="Beanan M.J."/>
            <person name="Dodson R.J."/>
            <person name="Madupu R."/>
            <person name="Brinkac L.M."/>
            <person name="Daugherty S.C."/>
            <person name="DeBoy R.T."/>
            <person name="Durkin A.S."/>
            <person name="Gwinn M."/>
            <person name="Kolonay J.F."/>
            <person name="Sullivan S.A."/>
            <person name="Haft D.H."/>
            <person name="Selengut J."/>
            <person name="Davidsen T.M."/>
            <person name="Zafar N."/>
            <person name="White O."/>
            <person name="Tran B."/>
            <person name="Romero C."/>
            <person name="Forberger H.A."/>
            <person name="Weidman J."/>
            <person name="Khouri H."/>
            <person name="Feldblyum T.V."/>
            <person name="Utterback T.R."/>
            <person name="Van Aken S.E."/>
            <person name="Lovley D.R."/>
            <person name="Fraser C.M."/>
        </authorList>
    </citation>
    <scope>NUCLEOTIDE SEQUENCE [LARGE SCALE GENOMIC DNA]</scope>
    <source>
        <strain evidence="2">ATCC 51573 / DSM 12127 / PCA</strain>
    </source>
</reference>
<accession>Q74D19</accession>
<dbReference type="STRING" id="243231.GSU1500"/>
<dbReference type="PATRIC" id="fig|243231.5.peg.1545"/>
<dbReference type="OrthoDB" id="9783085at2"/>
<dbReference type="eggNOG" id="COG0457">
    <property type="taxonomic scope" value="Bacteria"/>
</dbReference>
<dbReference type="HOGENOM" id="CLU_084157_0_0_7"/>
<reference evidence="1 2" key="2">
    <citation type="journal article" date="2012" name="BMC Genomics">
        <title>Comparative genomic analysis of Geobacter sulfurreducens KN400, a strain with enhanced capacity for extracellular electron transfer and electricity production.</title>
        <authorList>
            <person name="Butler J.E."/>
            <person name="Young N.D."/>
            <person name="Aklujkar M."/>
            <person name="Lovley D.R."/>
        </authorList>
    </citation>
    <scope>NUCLEOTIDE SEQUENCE [LARGE SCALE GENOMIC DNA]</scope>
    <source>
        <strain evidence="2">ATCC 51573 / DSM 12127 / PCA</strain>
    </source>
</reference>
<dbReference type="InParanoid" id="Q74D19"/>
<dbReference type="EnsemblBacteria" id="AAR34874">
    <property type="protein sequence ID" value="AAR34874"/>
    <property type="gene ID" value="GSU1500"/>
</dbReference>
<dbReference type="AlphaFoldDB" id="Q74D19"/>
<evidence type="ECO:0000313" key="2">
    <source>
        <dbReference type="Proteomes" id="UP000000577"/>
    </source>
</evidence>
<dbReference type="SUPFAM" id="SSF54523">
    <property type="entry name" value="Pili subunits"/>
    <property type="match status" value="1"/>
</dbReference>
<dbReference type="EMBL" id="AE017180">
    <property type="protein sequence ID" value="AAR34874.2"/>
    <property type="molecule type" value="Genomic_DNA"/>
</dbReference>
<organism evidence="1 2">
    <name type="scientific">Geobacter sulfurreducens (strain ATCC 51573 / DSM 12127 / PCA)</name>
    <dbReference type="NCBI Taxonomy" id="243231"/>
    <lineage>
        <taxon>Bacteria</taxon>
        <taxon>Pseudomonadati</taxon>
        <taxon>Thermodesulfobacteriota</taxon>
        <taxon>Desulfuromonadia</taxon>
        <taxon>Geobacterales</taxon>
        <taxon>Geobacteraceae</taxon>
        <taxon>Geobacter</taxon>
    </lineage>
</organism>
<gene>
    <name evidence="1" type="ordered locus">GSU1500</name>
</gene>
<dbReference type="SMR" id="Q74D19"/>
<dbReference type="RefSeq" id="WP_010942146.1">
    <property type="nucleotide sequence ID" value="NC_002939.5"/>
</dbReference>